<organism evidence="2 3">
    <name type="scientific">Sediminihabitans luteus</name>
    <dbReference type="NCBI Taxonomy" id="1138585"/>
    <lineage>
        <taxon>Bacteria</taxon>
        <taxon>Bacillati</taxon>
        <taxon>Actinomycetota</taxon>
        <taxon>Actinomycetes</taxon>
        <taxon>Micrococcales</taxon>
        <taxon>Cellulomonadaceae</taxon>
        <taxon>Sediminihabitans</taxon>
    </lineage>
</organism>
<dbReference type="InterPro" id="IPR052897">
    <property type="entry name" value="Sec-Metab_Biosynth_Hydrolase"/>
</dbReference>
<keyword evidence="3" id="KW-1185">Reference proteome</keyword>
<dbReference type="PANTHER" id="PTHR37017:SF11">
    <property type="entry name" value="ESTERASE_LIPASE_THIOESTERASE DOMAIN-CONTAINING PROTEIN"/>
    <property type="match status" value="1"/>
</dbReference>
<name>A0A2M9CQL3_9CELL</name>
<evidence type="ECO:0000313" key="3">
    <source>
        <dbReference type="Proteomes" id="UP000231693"/>
    </source>
</evidence>
<dbReference type="AlphaFoldDB" id="A0A2M9CQL3"/>
<proteinExistence type="predicted"/>
<dbReference type="GO" id="GO:0003824">
    <property type="term" value="F:catalytic activity"/>
    <property type="evidence" value="ECO:0007669"/>
    <property type="project" value="UniProtKB-ARBA"/>
</dbReference>
<dbReference type="EMBL" id="PGFE01000002">
    <property type="protein sequence ID" value="PJJ74194.1"/>
    <property type="molecule type" value="Genomic_DNA"/>
</dbReference>
<evidence type="ECO:0000259" key="1">
    <source>
        <dbReference type="Pfam" id="PF12697"/>
    </source>
</evidence>
<feature type="domain" description="AB hydrolase-1" evidence="1">
    <location>
        <begin position="8"/>
        <end position="229"/>
    </location>
</feature>
<dbReference type="OrthoDB" id="9814966at2"/>
<dbReference type="Proteomes" id="UP000231693">
    <property type="component" value="Unassembled WGS sequence"/>
</dbReference>
<comment type="caution">
    <text evidence="2">The sequence shown here is derived from an EMBL/GenBank/DDBJ whole genome shotgun (WGS) entry which is preliminary data.</text>
</comment>
<dbReference type="SUPFAM" id="SSF53474">
    <property type="entry name" value="alpha/beta-Hydrolases"/>
    <property type="match status" value="1"/>
</dbReference>
<evidence type="ECO:0000313" key="2">
    <source>
        <dbReference type="EMBL" id="PJJ74194.1"/>
    </source>
</evidence>
<dbReference type="InterPro" id="IPR029058">
    <property type="entry name" value="AB_hydrolase_fold"/>
</dbReference>
<reference evidence="2 3" key="1">
    <citation type="submission" date="2017-11" db="EMBL/GenBank/DDBJ databases">
        <title>Genomic Encyclopedia of Archaeal and Bacterial Type Strains, Phase II (KMG-II): From Individual Species to Whole Genera.</title>
        <authorList>
            <person name="Goeker M."/>
        </authorList>
    </citation>
    <scope>NUCLEOTIDE SEQUENCE [LARGE SCALE GENOMIC DNA]</scope>
    <source>
        <strain evidence="2 3">DSM 25478</strain>
    </source>
</reference>
<dbReference type="Pfam" id="PF12697">
    <property type="entry name" value="Abhydrolase_6"/>
    <property type="match status" value="1"/>
</dbReference>
<dbReference type="InterPro" id="IPR000073">
    <property type="entry name" value="AB_hydrolase_1"/>
</dbReference>
<dbReference type="Gene3D" id="3.40.50.1820">
    <property type="entry name" value="alpha/beta hydrolase"/>
    <property type="match status" value="1"/>
</dbReference>
<gene>
    <name evidence="2" type="ORF">CLV28_1688</name>
</gene>
<accession>A0A2M9CQL3</accession>
<sequence>MAPSAPTIVLVPGAFVDAGGWAPVVELLLAEALRVVVPALEYRSLAADAATVRSCIDGVGGPVLLVGHCYGGAVATVAGTHAAVVGLVYVAGHALDVGESITSLEGTFDDAGLGDHLVREERAGSVHGTQTSLTVSVDRFPDVVADGLQLEIARILAVSQRPVAAQALDERSDRAAWRTTPTWGVVARDDQVVSPALQRHVYARAGARAVVELDGPHLVMHTHPLDVVEVLRAALGDLDRSWATRSHHLTHPAR</sequence>
<protein>
    <submittedName>
        <fullName evidence="2">Pimeloyl-ACP methyl ester carboxylesterase</fullName>
    </submittedName>
</protein>
<dbReference type="PANTHER" id="PTHR37017">
    <property type="entry name" value="AB HYDROLASE-1 DOMAIN-CONTAINING PROTEIN-RELATED"/>
    <property type="match status" value="1"/>
</dbReference>
<dbReference type="RefSeq" id="WP_100422832.1">
    <property type="nucleotide sequence ID" value="NZ_BOOX01000006.1"/>
</dbReference>